<accession>A0A6J3M841</accession>
<gene>
    <name evidence="3" type="ORF">K489DRAFT_380415</name>
</gene>
<keyword evidence="2" id="KW-1185">Reference proteome</keyword>
<dbReference type="Proteomes" id="UP000504637">
    <property type="component" value="Unplaced"/>
</dbReference>
<evidence type="ECO:0008006" key="4">
    <source>
        <dbReference type="Google" id="ProtNLM"/>
    </source>
</evidence>
<name>A0A6J3M841_9PEZI</name>
<sequence length="421" mass="46967">MPSPGSDEQSFTVSHLRNTVFATDPNDIAWPGFDALMHENDRLSFRCLKALSESYFGTTCNAPQIRRRGQREYGACLQIVHNRLSKPKVDVSRDTILAITILGGYELLFFTKPSGWADHVLGVAKLFDMAGPDICADETCFSIFTDMRYIIGLAAFSRGETTFLALPEWRTTPWEKYGRPKSEEDLLSDILVEIPALGCLQRAEALKSDEELDATSDPENRTYAVALNMLTRLNDWRQIWQANSAPMTCPAMPRTEFDDELPKPWVTEYQFVSLDAANSFEVYNSMVILLVQMILAAARPSDLNAGDEGVLSNMARTSALDICRSVDYNIFYCSGKLGQLTILVPMEKAYEWLGKNSSPEGRWLERRHSHLLRITGSWQVAQAAFSEPKDSREVPYVASRTSPSTSPNSNSVDGSASVASL</sequence>
<proteinExistence type="predicted"/>
<dbReference type="OrthoDB" id="5126878at2759"/>
<feature type="region of interest" description="Disordered" evidence="1">
    <location>
        <begin position="386"/>
        <end position="421"/>
    </location>
</feature>
<dbReference type="PANTHER" id="PTHR38111">
    <property type="entry name" value="ZN(2)-C6 FUNGAL-TYPE DOMAIN-CONTAINING PROTEIN-RELATED"/>
    <property type="match status" value="1"/>
</dbReference>
<dbReference type="RefSeq" id="XP_033460053.1">
    <property type="nucleotide sequence ID" value="XM_033604871.1"/>
</dbReference>
<reference evidence="3" key="3">
    <citation type="submission" date="2025-08" db="UniProtKB">
        <authorList>
            <consortium name="RefSeq"/>
        </authorList>
    </citation>
    <scope>IDENTIFICATION</scope>
    <source>
        <strain evidence="3">CBS 342.82</strain>
    </source>
</reference>
<protein>
    <recommendedName>
        <fullName evidence="4">Transcription factor domain-containing protein</fullName>
    </recommendedName>
</protein>
<feature type="compositionally biased region" description="Polar residues" evidence="1">
    <location>
        <begin position="412"/>
        <end position="421"/>
    </location>
</feature>
<dbReference type="InterPro" id="IPR053178">
    <property type="entry name" value="Osmoadaptation_assoc"/>
</dbReference>
<organism evidence="3">
    <name type="scientific">Dissoconium aciculare CBS 342.82</name>
    <dbReference type="NCBI Taxonomy" id="1314786"/>
    <lineage>
        <taxon>Eukaryota</taxon>
        <taxon>Fungi</taxon>
        <taxon>Dikarya</taxon>
        <taxon>Ascomycota</taxon>
        <taxon>Pezizomycotina</taxon>
        <taxon>Dothideomycetes</taxon>
        <taxon>Dothideomycetidae</taxon>
        <taxon>Mycosphaerellales</taxon>
        <taxon>Dissoconiaceae</taxon>
        <taxon>Dissoconium</taxon>
    </lineage>
</organism>
<evidence type="ECO:0000313" key="2">
    <source>
        <dbReference type="Proteomes" id="UP000504637"/>
    </source>
</evidence>
<dbReference type="GeneID" id="54362671"/>
<evidence type="ECO:0000256" key="1">
    <source>
        <dbReference type="SAM" id="MobiDB-lite"/>
    </source>
</evidence>
<feature type="compositionally biased region" description="Low complexity" evidence="1">
    <location>
        <begin position="401"/>
        <end position="411"/>
    </location>
</feature>
<dbReference type="PANTHER" id="PTHR38111:SF2">
    <property type="entry name" value="FINGER DOMAIN PROTEIN, PUTATIVE (AFU_ORTHOLOGUE AFUA_1G01560)-RELATED"/>
    <property type="match status" value="1"/>
</dbReference>
<dbReference type="AlphaFoldDB" id="A0A6J3M841"/>
<reference evidence="3" key="1">
    <citation type="submission" date="2020-01" db="EMBL/GenBank/DDBJ databases">
        <authorList>
            <consortium name="DOE Joint Genome Institute"/>
            <person name="Haridas S."/>
            <person name="Albert R."/>
            <person name="Binder M."/>
            <person name="Bloem J."/>
            <person name="Labutti K."/>
            <person name="Salamov A."/>
            <person name="Andreopoulos B."/>
            <person name="Baker S.E."/>
            <person name="Barry K."/>
            <person name="Bills G."/>
            <person name="Bluhm B.H."/>
            <person name="Cannon C."/>
            <person name="Castanera R."/>
            <person name="Culley D.E."/>
            <person name="Daum C."/>
            <person name="Ezra D."/>
            <person name="Gonzalez J.B."/>
            <person name="Henrissat B."/>
            <person name="Kuo A."/>
            <person name="Liang C."/>
            <person name="Lipzen A."/>
            <person name="Lutzoni F."/>
            <person name="Magnuson J."/>
            <person name="Mondo S."/>
            <person name="Nolan M."/>
            <person name="Ohm R."/>
            <person name="Pangilinan J."/>
            <person name="Park H.-J."/>
            <person name="Ramirez L."/>
            <person name="Alfaro M."/>
            <person name="Sun H."/>
            <person name="Tritt A."/>
            <person name="Yoshinaga Y."/>
            <person name="Zwiers L.-H."/>
            <person name="Turgeon B.G."/>
            <person name="Goodwin S.B."/>
            <person name="Spatafora J.W."/>
            <person name="Crous P.W."/>
            <person name="Grigoriev I.V."/>
        </authorList>
    </citation>
    <scope>NUCLEOTIDE SEQUENCE</scope>
    <source>
        <strain evidence="3">CBS 342.82</strain>
    </source>
</reference>
<reference evidence="3" key="2">
    <citation type="submission" date="2020-04" db="EMBL/GenBank/DDBJ databases">
        <authorList>
            <consortium name="NCBI Genome Project"/>
        </authorList>
    </citation>
    <scope>NUCLEOTIDE SEQUENCE</scope>
    <source>
        <strain evidence="3">CBS 342.82</strain>
    </source>
</reference>
<evidence type="ECO:0000313" key="3">
    <source>
        <dbReference type="RefSeq" id="XP_033460053.1"/>
    </source>
</evidence>